<comment type="caution">
    <text evidence="2">The sequence shown here is derived from an EMBL/GenBank/DDBJ whole genome shotgun (WGS) entry which is preliminary data.</text>
</comment>
<dbReference type="AlphaFoldDB" id="A0AAD7RRX1"/>
<dbReference type="EMBL" id="JAINUG010000184">
    <property type="protein sequence ID" value="KAJ8389284.1"/>
    <property type="molecule type" value="Genomic_DNA"/>
</dbReference>
<reference evidence="2" key="1">
    <citation type="journal article" date="2023" name="Science">
        <title>Genome structures resolve the early diversification of teleost fishes.</title>
        <authorList>
            <person name="Parey E."/>
            <person name="Louis A."/>
            <person name="Montfort J."/>
            <person name="Bouchez O."/>
            <person name="Roques C."/>
            <person name="Iampietro C."/>
            <person name="Lluch J."/>
            <person name="Castinel A."/>
            <person name="Donnadieu C."/>
            <person name="Desvignes T."/>
            <person name="Floi Bucao C."/>
            <person name="Jouanno E."/>
            <person name="Wen M."/>
            <person name="Mejri S."/>
            <person name="Dirks R."/>
            <person name="Jansen H."/>
            <person name="Henkel C."/>
            <person name="Chen W.J."/>
            <person name="Zahm M."/>
            <person name="Cabau C."/>
            <person name="Klopp C."/>
            <person name="Thompson A.W."/>
            <person name="Robinson-Rechavi M."/>
            <person name="Braasch I."/>
            <person name="Lecointre G."/>
            <person name="Bobe J."/>
            <person name="Postlethwait J.H."/>
            <person name="Berthelot C."/>
            <person name="Roest Crollius H."/>
            <person name="Guiguen Y."/>
        </authorList>
    </citation>
    <scope>NUCLEOTIDE SEQUENCE</scope>
    <source>
        <strain evidence="2">NC1722</strain>
    </source>
</reference>
<feature type="chain" id="PRO_5042071348" evidence="1">
    <location>
        <begin position="27"/>
        <end position="101"/>
    </location>
</feature>
<evidence type="ECO:0000313" key="2">
    <source>
        <dbReference type="EMBL" id="KAJ8389284.1"/>
    </source>
</evidence>
<evidence type="ECO:0000256" key="1">
    <source>
        <dbReference type="SAM" id="SignalP"/>
    </source>
</evidence>
<sequence length="101" mass="11633">MSKLCCVRSLLLFLLVIIWCDYTVMSRRWIGANQLLKNECKCKVMPNNKVRCPKQLSQQSNQVKLDILRCLCKKHLCDLDVNLQRACKKRSGGFPIPLPLA</sequence>
<keyword evidence="3" id="KW-1185">Reference proteome</keyword>
<dbReference type="Proteomes" id="UP001221898">
    <property type="component" value="Unassembled WGS sequence"/>
</dbReference>
<protein>
    <submittedName>
        <fullName evidence="2">Uncharacterized protein</fullName>
    </submittedName>
</protein>
<keyword evidence="1" id="KW-0732">Signal</keyword>
<gene>
    <name evidence="2" type="ORF">AAFF_G00121490</name>
</gene>
<accession>A0AAD7RRX1</accession>
<evidence type="ECO:0000313" key="3">
    <source>
        <dbReference type="Proteomes" id="UP001221898"/>
    </source>
</evidence>
<proteinExistence type="predicted"/>
<feature type="signal peptide" evidence="1">
    <location>
        <begin position="1"/>
        <end position="26"/>
    </location>
</feature>
<name>A0AAD7RRX1_9TELE</name>
<organism evidence="2 3">
    <name type="scientific">Aldrovandia affinis</name>
    <dbReference type="NCBI Taxonomy" id="143900"/>
    <lineage>
        <taxon>Eukaryota</taxon>
        <taxon>Metazoa</taxon>
        <taxon>Chordata</taxon>
        <taxon>Craniata</taxon>
        <taxon>Vertebrata</taxon>
        <taxon>Euteleostomi</taxon>
        <taxon>Actinopterygii</taxon>
        <taxon>Neopterygii</taxon>
        <taxon>Teleostei</taxon>
        <taxon>Notacanthiformes</taxon>
        <taxon>Halosauridae</taxon>
        <taxon>Aldrovandia</taxon>
    </lineage>
</organism>